<comment type="caution">
    <text evidence="5">The sequence shown here is derived from an EMBL/GenBank/DDBJ whole genome shotgun (WGS) entry which is preliminary data.</text>
</comment>
<keyword evidence="2" id="KW-0677">Repeat</keyword>
<dbReference type="SMART" id="SM00382">
    <property type="entry name" value="AAA"/>
    <property type="match status" value="1"/>
</dbReference>
<keyword evidence="6" id="KW-1185">Reference proteome</keyword>
<reference evidence="5" key="1">
    <citation type="submission" date="2021-03" db="EMBL/GenBank/DDBJ databases">
        <title>Comparative genomics and phylogenomic investigation of the class Geoglossomycetes provide insights into ecological specialization and systematics.</title>
        <authorList>
            <person name="Melie T."/>
            <person name="Pirro S."/>
            <person name="Miller A.N."/>
            <person name="Quandt A."/>
        </authorList>
    </citation>
    <scope>NUCLEOTIDE SEQUENCE</scope>
    <source>
        <strain evidence="5">CAQ_001_2017</strain>
    </source>
</reference>
<dbReference type="InterPro" id="IPR029058">
    <property type="entry name" value="AB_hydrolase_fold"/>
</dbReference>
<dbReference type="EMBL" id="JAGHQM010002146">
    <property type="protein sequence ID" value="KAH0551180.1"/>
    <property type="molecule type" value="Genomic_DNA"/>
</dbReference>
<dbReference type="Gene3D" id="3.40.50.300">
    <property type="entry name" value="P-loop containing nucleotide triphosphate hydrolases"/>
    <property type="match status" value="1"/>
</dbReference>
<name>A0A9P8I699_9PEZI</name>
<dbReference type="Pfam" id="PF24883">
    <property type="entry name" value="NPHP3_N"/>
    <property type="match status" value="1"/>
</dbReference>
<evidence type="ECO:0000313" key="6">
    <source>
        <dbReference type="Proteomes" id="UP000750711"/>
    </source>
</evidence>
<comment type="similarity">
    <text evidence="1">Belongs to the putative lipase ROG1 family.</text>
</comment>
<evidence type="ECO:0000259" key="4">
    <source>
        <dbReference type="SMART" id="SM00382"/>
    </source>
</evidence>
<evidence type="ECO:0000313" key="5">
    <source>
        <dbReference type="EMBL" id="KAH0551180.1"/>
    </source>
</evidence>
<dbReference type="InterPro" id="IPR007751">
    <property type="entry name" value="DUF676_lipase-like"/>
</dbReference>
<dbReference type="PANTHER" id="PTHR10039">
    <property type="entry name" value="AMELOGENIN"/>
    <property type="match status" value="1"/>
</dbReference>
<dbReference type="Pfam" id="PF05057">
    <property type="entry name" value="DUF676"/>
    <property type="match status" value="1"/>
</dbReference>
<dbReference type="SUPFAM" id="SSF52540">
    <property type="entry name" value="P-loop containing nucleoside triphosphate hydrolases"/>
    <property type="match status" value="1"/>
</dbReference>
<proteinExistence type="inferred from homology"/>
<feature type="domain" description="AAA+ ATPase" evidence="4">
    <location>
        <begin position="374"/>
        <end position="547"/>
    </location>
</feature>
<dbReference type="InterPro" id="IPR027417">
    <property type="entry name" value="P-loop_NTPase"/>
</dbReference>
<protein>
    <recommendedName>
        <fullName evidence="4">AAA+ ATPase domain-containing protein</fullName>
    </recommendedName>
</protein>
<dbReference type="PANTHER" id="PTHR10039:SF14">
    <property type="entry name" value="NACHT DOMAIN-CONTAINING PROTEIN"/>
    <property type="match status" value="1"/>
</dbReference>
<sequence>MSDSFFARFIRRKGKGKGKAGRNDASNTSPEPRQKTFGLNPLISTAAETQQDQVVTGAAASENFPVDIIALHGITGDAFDTWTAPNGVLWLRDFLLHDLPGARVFSYGYDASVFFTKATGDIDSYARTLLEGIKQKRLGQNRTRSIIFICYSMGGLVLKRAINIATLTDSIYRNVREYCYGIIFLSTPHRGSTGTSFPKLLTGVVNLATPILSRFIGRNRKELIELLDKDAPGLEQMSLDFSDNLFNIGIASFVEEMITTPARDRIVDDHTSFIGSPGERRVYLGGCDHGTVCRFEERDNNYNLILGILREWCNAAVGHDKTRVDEIQDCLKRLKTSHQAEPEAHLISVAKPQNGTFEWIKNRPGFRDLSQAQSSRLIHVTGMPGCGKSVLAASLFKELKQLEKFKAKGFYACNGGDASRRAAQNVLSSLVAQLFIAGVEKLSDHQLTEMFEAVPLPVGFDTFDPLAEIVARACQCSHFKSLIVIDALDECDPGRDREKLVRLFTEIIQAKGNVAITAIVLSRPYWDISFEELDARSYFHIDLDGEGDMQKDLRAFVEKNVDKFVSKRKGYGPFRDDIFTRIFNRARGPQSGMFLMVELLIDLLDRSTDSSLRGMRDTIDSLPNTLEIIYQRIWEGIDESDQEYARHMMTWILTMFGSVKVDTLADALAHEAFLASEGDISDDAMEEARPRDLASDLKRVLGPLIRISGDYEHQYVRVTHQTVKEYFMPSNGKPLDVVEAKRPSLEKDFHIHIASICVLGLVLYEREFTGDWRNGDAPPVSLTLPLSGWTYIWKRELTPFRAYAKYECIKHRWAARDAGESQKEIDEFDILFRRTVRQAEYWLDDTAEKPFWWSTEEGWLDDD</sequence>
<dbReference type="Gene3D" id="3.40.50.1820">
    <property type="entry name" value="alpha/beta hydrolase"/>
    <property type="match status" value="1"/>
</dbReference>
<evidence type="ECO:0000256" key="1">
    <source>
        <dbReference type="ARBA" id="ARBA00007920"/>
    </source>
</evidence>
<evidence type="ECO:0000256" key="3">
    <source>
        <dbReference type="SAM" id="MobiDB-lite"/>
    </source>
</evidence>
<dbReference type="AlphaFoldDB" id="A0A9P8I699"/>
<dbReference type="Proteomes" id="UP000750711">
    <property type="component" value="Unassembled WGS sequence"/>
</dbReference>
<gene>
    <name evidence="5" type="ORF">GP486_007490</name>
</gene>
<accession>A0A9P8I699</accession>
<evidence type="ECO:0000256" key="2">
    <source>
        <dbReference type="ARBA" id="ARBA00022737"/>
    </source>
</evidence>
<organism evidence="5 6">
    <name type="scientific">Trichoglossum hirsutum</name>
    <dbReference type="NCBI Taxonomy" id="265104"/>
    <lineage>
        <taxon>Eukaryota</taxon>
        <taxon>Fungi</taxon>
        <taxon>Dikarya</taxon>
        <taxon>Ascomycota</taxon>
        <taxon>Pezizomycotina</taxon>
        <taxon>Geoglossomycetes</taxon>
        <taxon>Geoglossales</taxon>
        <taxon>Geoglossaceae</taxon>
        <taxon>Trichoglossum</taxon>
    </lineage>
</organism>
<dbReference type="InterPro" id="IPR056884">
    <property type="entry name" value="NPHP3-like_N"/>
</dbReference>
<dbReference type="SUPFAM" id="SSF53474">
    <property type="entry name" value="alpha/beta-Hydrolases"/>
    <property type="match status" value="1"/>
</dbReference>
<dbReference type="InterPro" id="IPR003593">
    <property type="entry name" value="AAA+_ATPase"/>
</dbReference>
<feature type="region of interest" description="Disordered" evidence="3">
    <location>
        <begin position="13"/>
        <end position="36"/>
    </location>
</feature>